<reference evidence="2" key="1">
    <citation type="submission" date="2018-05" db="EMBL/GenBank/DDBJ databases">
        <authorList>
            <person name="Lanie J.A."/>
            <person name="Ng W.-L."/>
            <person name="Kazmierczak K.M."/>
            <person name="Andrzejewski T.M."/>
            <person name="Davidsen T.M."/>
            <person name="Wayne K.J."/>
            <person name="Tettelin H."/>
            <person name="Glass J.I."/>
            <person name="Rusch D."/>
            <person name="Podicherti R."/>
            <person name="Tsui H.-C.T."/>
            <person name="Winkler M.E."/>
        </authorList>
    </citation>
    <scope>NUCLEOTIDE SEQUENCE</scope>
</reference>
<evidence type="ECO:0000313" key="2">
    <source>
        <dbReference type="EMBL" id="SVA29501.1"/>
    </source>
</evidence>
<gene>
    <name evidence="2" type="ORF">METZ01_LOCUS82355</name>
</gene>
<dbReference type="AlphaFoldDB" id="A0A381UP23"/>
<name>A0A381UP23_9ZZZZ</name>
<proteinExistence type="predicted"/>
<organism evidence="2">
    <name type="scientific">marine metagenome</name>
    <dbReference type="NCBI Taxonomy" id="408172"/>
    <lineage>
        <taxon>unclassified sequences</taxon>
        <taxon>metagenomes</taxon>
        <taxon>ecological metagenomes</taxon>
    </lineage>
</organism>
<sequence length="42" mass="4383">MPVLHSSAAISAALRPRPLPLSDSLDPDSAGTRNRPTRSVDG</sequence>
<evidence type="ECO:0000256" key="1">
    <source>
        <dbReference type="SAM" id="MobiDB-lite"/>
    </source>
</evidence>
<feature type="compositionally biased region" description="Low complexity" evidence="1">
    <location>
        <begin position="1"/>
        <end position="30"/>
    </location>
</feature>
<feature type="region of interest" description="Disordered" evidence="1">
    <location>
        <begin position="1"/>
        <end position="42"/>
    </location>
</feature>
<dbReference type="EMBL" id="UINC01006765">
    <property type="protein sequence ID" value="SVA29501.1"/>
    <property type="molecule type" value="Genomic_DNA"/>
</dbReference>
<accession>A0A381UP23</accession>
<protein>
    <submittedName>
        <fullName evidence="2">Uncharacterized protein</fullName>
    </submittedName>
</protein>